<reference evidence="1 2" key="1">
    <citation type="submission" date="2021-10" db="EMBL/GenBank/DDBJ databases">
        <title>Lutispora strain m25 sp. nov., a thermophilic, non-spore-forming bacterium isolated from a lab-scale methanogenic bioreactor digesting anaerobic sludge.</title>
        <authorList>
            <person name="El Houari A."/>
            <person name="Mcdonald J."/>
        </authorList>
    </citation>
    <scope>NUCLEOTIDE SEQUENCE [LARGE SCALE GENOMIC DNA]</scope>
    <source>
        <strain evidence="2">m25</strain>
    </source>
</reference>
<evidence type="ECO:0000313" key="2">
    <source>
        <dbReference type="Proteomes" id="UP001651880"/>
    </source>
</evidence>
<sequence>MKENIFYGNNVNMIKREEDCTVYRMKDLAGEGILTLYKVFPGIDLMYNDFHMQSCFSKLFMGPPSMHTCVPTVCMLRL</sequence>
<dbReference type="RefSeq" id="WP_255226559.1">
    <property type="nucleotide sequence ID" value="NZ_JAJEKE010000003.1"/>
</dbReference>
<evidence type="ECO:0000313" key="1">
    <source>
        <dbReference type="EMBL" id="MCQ1529041.1"/>
    </source>
</evidence>
<dbReference type="Proteomes" id="UP001651880">
    <property type="component" value="Unassembled WGS sequence"/>
</dbReference>
<protein>
    <submittedName>
        <fullName evidence="1">Uncharacterized protein</fullName>
    </submittedName>
</protein>
<gene>
    <name evidence="1" type="ORF">LJD61_05700</name>
</gene>
<comment type="caution">
    <text evidence="1">The sequence shown here is derived from an EMBL/GenBank/DDBJ whole genome shotgun (WGS) entry which is preliminary data.</text>
</comment>
<proteinExistence type="predicted"/>
<name>A0ABT1NFB6_9FIRM</name>
<accession>A0ABT1NFB6</accession>
<keyword evidence="2" id="KW-1185">Reference proteome</keyword>
<organism evidence="1 2">
    <name type="scientific">Lutispora saccharofermentans</name>
    <dbReference type="NCBI Taxonomy" id="3024236"/>
    <lineage>
        <taxon>Bacteria</taxon>
        <taxon>Bacillati</taxon>
        <taxon>Bacillota</taxon>
        <taxon>Clostridia</taxon>
        <taxon>Lutisporales</taxon>
        <taxon>Lutisporaceae</taxon>
        <taxon>Lutispora</taxon>
    </lineage>
</organism>
<dbReference type="EMBL" id="JAJEKE010000003">
    <property type="protein sequence ID" value="MCQ1529041.1"/>
    <property type="molecule type" value="Genomic_DNA"/>
</dbReference>